<feature type="region of interest" description="Disordered" evidence="1">
    <location>
        <begin position="327"/>
        <end position="346"/>
    </location>
</feature>
<organism evidence="3 4">
    <name type="scientific">Arctia plantaginis</name>
    <name type="common">Wood tiger moth</name>
    <name type="synonym">Phalaena plantaginis</name>
    <dbReference type="NCBI Taxonomy" id="874455"/>
    <lineage>
        <taxon>Eukaryota</taxon>
        <taxon>Metazoa</taxon>
        <taxon>Ecdysozoa</taxon>
        <taxon>Arthropoda</taxon>
        <taxon>Hexapoda</taxon>
        <taxon>Insecta</taxon>
        <taxon>Pterygota</taxon>
        <taxon>Neoptera</taxon>
        <taxon>Endopterygota</taxon>
        <taxon>Lepidoptera</taxon>
        <taxon>Glossata</taxon>
        <taxon>Ditrysia</taxon>
        <taxon>Noctuoidea</taxon>
        <taxon>Erebidae</taxon>
        <taxon>Arctiinae</taxon>
        <taxon>Arctia</taxon>
    </lineage>
</organism>
<accession>A0A8S1AMJ2</accession>
<sequence>MYRLMCAFFIVLIKTSESNKRQKNPDVVNIPSKVDNIDHLAWPVPFGHVYKEGFGDIGGLKAPVDILDLNVRHPMTSEEARELLQTTDPHKIQFHTQYVEARGYTNPRDRAFKELGIKGPGPEINATQFKWFNLGDLEARNVARKPFVNPPRRTNGGRRPVGPPPMNSSNLIRSSFVPQREHRTGNVNLTQCDEFGSKAYFFPKDIVNLDWVPFYVWAFENQTARIHSFKYATKKLVRSVRELYRKFIKIDWEQPKLLYNGIGQFLLVAADKRGLFHALQIIDSPPAEVVGSIPYTRLRLKIEDPYLVVMYCTDYFAAIMALVGNEPQTDKEKEEEASTVGIKGKGFPVSRDLQEEKMNAMRELEMKQIPIKPVDADVPKLKDPKPQTQTFI</sequence>
<evidence type="ECO:0000256" key="2">
    <source>
        <dbReference type="SAM" id="SignalP"/>
    </source>
</evidence>
<protein>
    <submittedName>
        <fullName evidence="3">Uncharacterized protein</fullName>
    </submittedName>
</protein>
<dbReference type="OrthoDB" id="420380at2759"/>
<dbReference type="Proteomes" id="UP000494256">
    <property type="component" value="Unassembled WGS sequence"/>
</dbReference>
<dbReference type="AlphaFoldDB" id="A0A8S1AMJ2"/>
<gene>
    <name evidence="3" type="ORF">APLA_LOCUS11457</name>
</gene>
<proteinExistence type="predicted"/>
<evidence type="ECO:0000313" key="4">
    <source>
        <dbReference type="Proteomes" id="UP000494256"/>
    </source>
</evidence>
<dbReference type="EMBL" id="CADEBD010000327">
    <property type="protein sequence ID" value="CAB3246289.1"/>
    <property type="molecule type" value="Genomic_DNA"/>
</dbReference>
<feature type="compositionally biased region" description="Low complexity" evidence="1">
    <location>
        <begin position="150"/>
        <end position="160"/>
    </location>
</feature>
<feature type="region of interest" description="Disordered" evidence="1">
    <location>
        <begin position="146"/>
        <end position="170"/>
    </location>
</feature>
<evidence type="ECO:0000256" key="1">
    <source>
        <dbReference type="SAM" id="MobiDB-lite"/>
    </source>
</evidence>
<reference evidence="3 4" key="1">
    <citation type="submission" date="2020-04" db="EMBL/GenBank/DDBJ databases">
        <authorList>
            <person name="Wallbank WR R."/>
            <person name="Pardo Diaz C."/>
            <person name="Kozak K."/>
            <person name="Martin S."/>
            <person name="Jiggins C."/>
            <person name="Moest M."/>
            <person name="Warren A I."/>
            <person name="Byers J.R.P. K."/>
            <person name="Montejo-Kovacevich G."/>
            <person name="Yen C E."/>
        </authorList>
    </citation>
    <scope>NUCLEOTIDE SEQUENCE [LARGE SCALE GENOMIC DNA]</scope>
</reference>
<name>A0A8S1AMJ2_ARCPL</name>
<evidence type="ECO:0000313" key="3">
    <source>
        <dbReference type="EMBL" id="CAB3246289.1"/>
    </source>
</evidence>
<keyword evidence="2" id="KW-0732">Signal</keyword>
<feature type="chain" id="PRO_5035818154" evidence="2">
    <location>
        <begin position="19"/>
        <end position="392"/>
    </location>
</feature>
<comment type="caution">
    <text evidence="3">The sequence shown here is derived from an EMBL/GenBank/DDBJ whole genome shotgun (WGS) entry which is preliminary data.</text>
</comment>
<feature type="signal peptide" evidence="2">
    <location>
        <begin position="1"/>
        <end position="18"/>
    </location>
</feature>